<reference evidence="2 3" key="1">
    <citation type="journal article" date="2013" name="Mar. Genomics">
        <title>Expression of sulfatases in Rhodopirellula baltica and the diversity of sulfatases in the genus Rhodopirellula.</title>
        <authorList>
            <person name="Wegner C.E."/>
            <person name="Richter-Heitmann T."/>
            <person name="Klindworth A."/>
            <person name="Klockow C."/>
            <person name="Richter M."/>
            <person name="Achstetter T."/>
            <person name="Glockner F.O."/>
            <person name="Harder J."/>
        </authorList>
    </citation>
    <scope>NUCLEOTIDE SEQUENCE [LARGE SCALE GENOMIC DNA]</scope>
    <source>
        <strain evidence="2 3">SH398</strain>
    </source>
</reference>
<dbReference type="NCBIfam" id="TIGR01764">
    <property type="entry name" value="excise"/>
    <property type="match status" value="1"/>
</dbReference>
<dbReference type="AlphaFoldDB" id="M5RW85"/>
<dbReference type="GO" id="GO:0003677">
    <property type="term" value="F:DNA binding"/>
    <property type="evidence" value="ECO:0007669"/>
    <property type="project" value="InterPro"/>
</dbReference>
<dbReference type="Proteomes" id="UP000011996">
    <property type="component" value="Unassembled WGS sequence"/>
</dbReference>
<evidence type="ECO:0000259" key="1">
    <source>
        <dbReference type="Pfam" id="PF12728"/>
    </source>
</evidence>
<protein>
    <submittedName>
        <fullName evidence="2">Secreted protein</fullName>
    </submittedName>
</protein>
<proteinExistence type="predicted"/>
<dbReference type="InterPro" id="IPR009061">
    <property type="entry name" value="DNA-bd_dom_put_sf"/>
</dbReference>
<name>M5RW85_9BACT</name>
<dbReference type="PATRIC" id="fig|1263868.3.peg.6461"/>
<evidence type="ECO:0000313" key="3">
    <source>
        <dbReference type="Proteomes" id="UP000011996"/>
    </source>
</evidence>
<accession>M5RW85</accession>
<sequence>MAEGIAAAVLAALRPVLAESSPPLLVDGDEMARLAGVSRATIDRAVRDGIIPSVLVGRARRFRPDVVIEALTVAGADSKGTADHA</sequence>
<organism evidence="2 3">
    <name type="scientific">Rhodopirellula europaea SH398</name>
    <dbReference type="NCBI Taxonomy" id="1263868"/>
    <lineage>
        <taxon>Bacteria</taxon>
        <taxon>Pseudomonadati</taxon>
        <taxon>Planctomycetota</taxon>
        <taxon>Planctomycetia</taxon>
        <taxon>Pirellulales</taxon>
        <taxon>Pirellulaceae</taxon>
        <taxon>Rhodopirellula</taxon>
    </lineage>
</organism>
<gene>
    <name evidence="2" type="ORF">RESH_05954</name>
</gene>
<dbReference type="InterPro" id="IPR010093">
    <property type="entry name" value="SinI_DNA-bd"/>
</dbReference>
<comment type="caution">
    <text evidence="2">The sequence shown here is derived from an EMBL/GenBank/DDBJ whole genome shotgun (WGS) entry which is preliminary data.</text>
</comment>
<dbReference type="SUPFAM" id="SSF46955">
    <property type="entry name" value="Putative DNA-binding domain"/>
    <property type="match status" value="1"/>
</dbReference>
<evidence type="ECO:0000313" key="2">
    <source>
        <dbReference type="EMBL" id="EMI23451.1"/>
    </source>
</evidence>
<dbReference type="EMBL" id="ANOF01000196">
    <property type="protein sequence ID" value="EMI23451.1"/>
    <property type="molecule type" value="Genomic_DNA"/>
</dbReference>
<feature type="domain" description="Helix-turn-helix" evidence="1">
    <location>
        <begin position="29"/>
        <end position="69"/>
    </location>
</feature>
<dbReference type="Pfam" id="PF12728">
    <property type="entry name" value="HTH_17"/>
    <property type="match status" value="1"/>
</dbReference>
<dbReference type="InterPro" id="IPR041657">
    <property type="entry name" value="HTH_17"/>
</dbReference>
<dbReference type="STRING" id="1263868.RESH_05954"/>